<feature type="transmembrane region" description="Helical" evidence="6">
    <location>
        <begin position="62"/>
        <end position="85"/>
    </location>
</feature>
<dbReference type="Proteomes" id="UP000008144">
    <property type="component" value="Unassembled WGS sequence"/>
</dbReference>
<dbReference type="AlphaFoldDB" id="F6TF16"/>
<dbReference type="RefSeq" id="XP_002131630.1">
    <property type="nucleotide sequence ID" value="XM_002131594.5"/>
</dbReference>
<dbReference type="HOGENOM" id="CLU_1239765_0_0_1"/>
<sequence>MQGHSTSDLSTLLTADQSAYPGQKYVGAYKGLGITQVVIGALSVVTGVGSIAITNINHNGYYYYEIGEGIWCGAILIVAGVLSIISSGRPTVCLISLSLAAAIIATAIGLALFGIELSTVLRILQYNYNYNSWLVELIIHGVMGLLGFIAMIIGIVMVVYCSKAVCCGRAVSAPSAQTQEITYDYRIPGSTATIPQTQDYNHAQALPTYNEVYPVVTVVSSVAVGQESCADNETLA</sequence>
<dbReference type="InterPro" id="IPR030417">
    <property type="entry name" value="MS4A"/>
</dbReference>
<evidence type="ECO:0000256" key="4">
    <source>
        <dbReference type="ARBA" id="ARBA00022989"/>
    </source>
</evidence>
<feature type="transmembrane region" description="Helical" evidence="6">
    <location>
        <begin position="32"/>
        <end position="56"/>
    </location>
</feature>
<accession>A0A1W2WIT3</accession>
<dbReference type="InParanoid" id="F6TF16"/>
<evidence type="ECO:0000256" key="3">
    <source>
        <dbReference type="ARBA" id="ARBA00022692"/>
    </source>
</evidence>
<protein>
    <submittedName>
        <fullName evidence="7">Uncharacterized LOC100186170</fullName>
    </submittedName>
</protein>
<evidence type="ECO:0000256" key="2">
    <source>
        <dbReference type="ARBA" id="ARBA00009565"/>
    </source>
</evidence>
<comment type="subcellular location">
    <subcellularLocation>
        <location evidence="1">Membrane</location>
        <topology evidence="1">Multi-pass membrane protein</topology>
    </subcellularLocation>
</comment>
<dbReference type="GeneID" id="100186170"/>
<proteinExistence type="inferred from homology"/>
<organism evidence="7 8">
    <name type="scientific">Ciona intestinalis</name>
    <name type="common">Transparent sea squirt</name>
    <name type="synonym">Ascidia intestinalis</name>
    <dbReference type="NCBI Taxonomy" id="7719"/>
    <lineage>
        <taxon>Eukaryota</taxon>
        <taxon>Metazoa</taxon>
        <taxon>Chordata</taxon>
        <taxon>Tunicata</taxon>
        <taxon>Ascidiacea</taxon>
        <taxon>Phlebobranchia</taxon>
        <taxon>Cionidae</taxon>
        <taxon>Ciona</taxon>
    </lineage>
</organism>
<reference evidence="7" key="3">
    <citation type="submission" date="2025-09" db="UniProtKB">
        <authorList>
            <consortium name="Ensembl"/>
        </authorList>
    </citation>
    <scope>IDENTIFICATION</scope>
</reference>
<keyword evidence="3 6" id="KW-0812">Transmembrane</keyword>
<evidence type="ECO:0000313" key="8">
    <source>
        <dbReference type="Proteomes" id="UP000008144"/>
    </source>
</evidence>
<gene>
    <name evidence="7" type="primary">LOC100186170</name>
</gene>
<keyword evidence="5 6" id="KW-0472">Membrane</keyword>
<dbReference type="Pfam" id="PF04103">
    <property type="entry name" value="CD20"/>
    <property type="match status" value="1"/>
</dbReference>
<evidence type="ECO:0000256" key="1">
    <source>
        <dbReference type="ARBA" id="ARBA00004141"/>
    </source>
</evidence>
<evidence type="ECO:0000256" key="5">
    <source>
        <dbReference type="ARBA" id="ARBA00023136"/>
    </source>
</evidence>
<dbReference type="PANTHER" id="PTHR23320">
    <property type="entry name" value="MEMBRANE-SPANNING 4-DOMAINS SUBFAMILY A MS4A -RELATED"/>
    <property type="match status" value="1"/>
</dbReference>
<name>F6TF16_CIOIN</name>
<reference evidence="7" key="2">
    <citation type="submission" date="2025-08" db="UniProtKB">
        <authorList>
            <consortium name="Ensembl"/>
        </authorList>
    </citation>
    <scope>IDENTIFICATION</scope>
</reference>
<dbReference type="GO" id="GO:0016020">
    <property type="term" value="C:membrane"/>
    <property type="evidence" value="ECO:0007669"/>
    <property type="project" value="UniProtKB-SubCell"/>
</dbReference>
<accession>F6TF16</accession>
<evidence type="ECO:0000256" key="6">
    <source>
        <dbReference type="SAM" id="Phobius"/>
    </source>
</evidence>
<feature type="transmembrane region" description="Helical" evidence="6">
    <location>
        <begin position="92"/>
        <end position="117"/>
    </location>
</feature>
<evidence type="ECO:0000313" key="7">
    <source>
        <dbReference type="Ensembl" id="ENSCINP00000009292.3"/>
    </source>
</evidence>
<dbReference type="KEGG" id="cin:100186170"/>
<dbReference type="PANTHER" id="PTHR23320:SF165">
    <property type="entry name" value="MARVEL DOMAIN-CONTAINING PROTEIN"/>
    <property type="match status" value="1"/>
</dbReference>
<dbReference type="InterPro" id="IPR007237">
    <property type="entry name" value="CD20-like"/>
</dbReference>
<dbReference type="OrthoDB" id="10071434at2759"/>
<keyword evidence="8" id="KW-1185">Reference proteome</keyword>
<feature type="transmembrane region" description="Helical" evidence="6">
    <location>
        <begin position="137"/>
        <end position="160"/>
    </location>
</feature>
<reference evidence="8" key="1">
    <citation type="journal article" date="2002" name="Science">
        <title>The draft genome of Ciona intestinalis: insights into chordate and vertebrate origins.</title>
        <authorList>
            <person name="Dehal P."/>
            <person name="Satou Y."/>
            <person name="Campbell R.K."/>
            <person name="Chapman J."/>
            <person name="Degnan B."/>
            <person name="De Tomaso A."/>
            <person name="Davidson B."/>
            <person name="Di Gregorio A."/>
            <person name="Gelpke M."/>
            <person name="Goodstein D.M."/>
            <person name="Harafuji N."/>
            <person name="Hastings K.E."/>
            <person name="Ho I."/>
            <person name="Hotta K."/>
            <person name="Huang W."/>
            <person name="Kawashima T."/>
            <person name="Lemaire P."/>
            <person name="Martinez D."/>
            <person name="Meinertzhagen I.A."/>
            <person name="Necula S."/>
            <person name="Nonaka M."/>
            <person name="Putnam N."/>
            <person name="Rash S."/>
            <person name="Saiga H."/>
            <person name="Satake M."/>
            <person name="Terry A."/>
            <person name="Yamada L."/>
            <person name="Wang H.G."/>
            <person name="Awazu S."/>
            <person name="Azumi K."/>
            <person name="Boore J."/>
            <person name="Branno M."/>
            <person name="Chin-Bow S."/>
            <person name="DeSantis R."/>
            <person name="Doyle S."/>
            <person name="Francino P."/>
            <person name="Keys D.N."/>
            <person name="Haga S."/>
            <person name="Hayashi H."/>
            <person name="Hino K."/>
            <person name="Imai K.S."/>
            <person name="Inaba K."/>
            <person name="Kano S."/>
            <person name="Kobayashi K."/>
            <person name="Kobayashi M."/>
            <person name="Lee B.I."/>
            <person name="Makabe K.W."/>
            <person name="Manohar C."/>
            <person name="Matassi G."/>
            <person name="Medina M."/>
            <person name="Mochizuki Y."/>
            <person name="Mount S."/>
            <person name="Morishita T."/>
            <person name="Miura S."/>
            <person name="Nakayama A."/>
            <person name="Nishizaka S."/>
            <person name="Nomoto H."/>
            <person name="Ohta F."/>
            <person name="Oishi K."/>
            <person name="Rigoutsos I."/>
            <person name="Sano M."/>
            <person name="Sasaki A."/>
            <person name="Sasakura Y."/>
            <person name="Shoguchi E."/>
            <person name="Shin-i T."/>
            <person name="Spagnuolo A."/>
            <person name="Stainier D."/>
            <person name="Suzuki M.M."/>
            <person name="Tassy O."/>
            <person name="Takatori N."/>
            <person name="Tokuoka M."/>
            <person name="Yagi K."/>
            <person name="Yoshizaki F."/>
            <person name="Wada S."/>
            <person name="Zhang C."/>
            <person name="Hyatt P.D."/>
            <person name="Larimer F."/>
            <person name="Detter C."/>
            <person name="Doggett N."/>
            <person name="Glavina T."/>
            <person name="Hawkins T."/>
            <person name="Richardson P."/>
            <person name="Lucas S."/>
            <person name="Kohara Y."/>
            <person name="Levine M."/>
            <person name="Satoh N."/>
            <person name="Rokhsar D.S."/>
        </authorList>
    </citation>
    <scope>NUCLEOTIDE SEQUENCE [LARGE SCALE GENOMIC DNA]</scope>
</reference>
<dbReference type="GeneTree" id="ENSGT00940000165397"/>
<comment type="similarity">
    <text evidence="2">Belongs to the MS4A family.</text>
</comment>
<dbReference type="Ensembl" id="ENSCINT00000009292.3">
    <property type="protein sequence ID" value="ENSCINP00000009292.3"/>
    <property type="gene ID" value="ENSCING00000004496.3"/>
</dbReference>
<dbReference type="OMA" id="EGIWCGA"/>
<keyword evidence="4 6" id="KW-1133">Transmembrane helix</keyword>